<dbReference type="KEGG" id="pchm:VFPPC_17839"/>
<keyword evidence="3" id="KW-1185">Reference proteome</keyword>
<keyword evidence="1" id="KW-0732">Signal</keyword>
<protein>
    <submittedName>
        <fullName evidence="2">Uncharacterized protein</fullName>
    </submittedName>
</protein>
<dbReference type="Proteomes" id="UP000078397">
    <property type="component" value="Unassembled WGS sequence"/>
</dbReference>
<accession>A0A219AQA3</accession>
<dbReference type="AlphaFoldDB" id="A0A219AQA3"/>
<sequence>MVSIALSLALCPSSVFCHDHIDAPVSTWHASKTHQIDPANLIYAALTQHQLLSALQKPPKVCCLNLGVLRLKLPDTCSKDDRGASLARFPVCTSQPSETVKDELNAIPGKWTSESVVRSRVVKRCPCPEAPLDQTSAYCCEKLTKVTQTTYFARSCLAYVGTSRLTGHISAKHLSSSEW</sequence>
<organism evidence="2 3">
    <name type="scientific">Pochonia chlamydosporia 170</name>
    <dbReference type="NCBI Taxonomy" id="1380566"/>
    <lineage>
        <taxon>Eukaryota</taxon>
        <taxon>Fungi</taxon>
        <taxon>Dikarya</taxon>
        <taxon>Ascomycota</taxon>
        <taxon>Pezizomycotina</taxon>
        <taxon>Sordariomycetes</taxon>
        <taxon>Hypocreomycetidae</taxon>
        <taxon>Hypocreales</taxon>
        <taxon>Clavicipitaceae</taxon>
        <taxon>Pochonia</taxon>
    </lineage>
</organism>
<dbReference type="EMBL" id="LSBJ02000004">
    <property type="protein sequence ID" value="OWT42968.1"/>
    <property type="molecule type" value="Genomic_DNA"/>
</dbReference>
<evidence type="ECO:0000313" key="2">
    <source>
        <dbReference type="EMBL" id="OWT42968.1"/>
    </source>
</evidence>
<dbReference type="RefSeq" id="XP_022285430.1">
    <property type="nucleotide sequence ID" value="XM_022429516.1"/>
</dbReference>
<reference evidence="2 3" key="1">
    <citation type="journal article" date="2016" name="PLoS Pathog.">
        <title>Biosynthesis of antibiotic leucinostatins in bio-control fungus Purpureocillium lilacinum and their inhibition on phytophthora revealed by genome mining.</title>
        <authorList>
            <person name="Wang G."/>
            <person name="Liu Z."/>
            <person name="Lin R."/>
            <person name="Li E."/>
            <person name="Mao Z."/>
            <person name="Ling J."/>
            <person name="Yang Y."/>
            <person name="Yin W.B."/>
            <person name="Xie B."/>
        </authorList>
    </citation>
    <scope>NUCLEOTIDE SEQUENCE [LARGE SCALE GENOMIC DNA]</scope>
    <source>
        <strain evidence="2">170</strain>
    </source>
</reference>
<comment type="caution">
    <text evidence="2">The sequence shown here is derived from an EMBL/GenBank/DDBJ whole genome shotgun (WGS) entry which is preliminary data.</text>
</comment>
<gene>
    <name evidence="2" type="ORF">VFPPC_17839</name>
</gene>
<dbReference type="GeneID" id="33936746"/>
<feature type="chain" id="PRO_5013279148" evidence="1">
    <location>
        <begin position="18"/>
        <end position="179"/>
    </location>
</feature>
<name>A0A219AQA3_METCM</name>
<feature type="signal peptide" evidence="1">
    <location>
        <begin position="1"/>
        <end position="17"/>
    </location>
</feature>
<evidence type="ECO:0000256" key="1">
    <source>
        <dbReference type="SAM" id="SignalP"/>
    </source>
</evidence>
<proteinExistence type="predicted"/>
<evidence type="ECO:0000313" key="3">
    <source>
        <dbReference type="Proteomes" id="UP000078397"/>
    </source>
</evidence>